<organism evidence="1 2">
    <name type="scientific">Mortierella alpina</name>
    <name type="common">Oleaginous fungus</name>
    <name type="synonym">Mortierella renispora</name>
    <dbReference type="NCBI Taxonomy" id="64518"/>
    <lineage>
        <taxon>Eukaryota</taxon>
        <taxon>Fungi</taxon>
        <taxon>Fungi incertae sedis</taxon>
        <taxon>Mucoromycota</taxon>
        <taxon>Mortierellomycotina</taxon>
        <taxon>Mortierellomycetes</taxon>
        <taxon>Mortierellales</taxon>
        <taxon>Mortierellaceae</taxon>
        <taxon>Mortierella</taxon>
    </lineage>
</organism>
<dbReference type="Proteomes" id="UP000738359">
    <property type="component" value="Unassembled WGS sequence"/>
</dbReference>
<name>A0A9P6J3D2_MORAP</name>
<reference evidence="1" key="1">
    <citation type="journal article" date="2020" name="Fungal Divers.">
        <title>Resolving the Mortierellaceae phylogeny through synthesis of multi-gene phylogenetics and phylogenomics.</title>
        <authorList>
            <person name="Vandepol N."/>
            <person name="Liber J."/>
            <person name="Desiro A."/>
            <person name="Na H."/>
            <person name="Kennedy M."/>
            <person name="Barry K."/>
            <person name="Grigoriev I.V."/>
            <person name="Miller A.N."/>
            <person name="O'Donnell K."/>
            <person name="Stajich J.E."/>
            <person name="Bonito G."/>
        </authorList>
    </citation>
    <scope>NUCLEOTIDE SEQUENCE</scope>
    <source>
        <strain evidence="1">CK1249</strain>
    </source>
</reference>
<keyword evidence="2" id="KW-1185">Reference proteome</keyword>
<comment type="caution">
    <text evidence="1">The sequence shown here is derived from an EMBL/GenBank/DDBJ whole genome shotgun (WGS) entry which is preliminary data.</text>
</comment>
<gene>
    <name evidence="1" type="ORF">BGZ70_008673</name>
</gene>
<evidence type="ECO:0000313" key="2">
    <source>
        <dbReference type="Proteomes" id="UP000738359"/>
    </source>
</evidence>
<dbReference type="OrthoDB" id="2409294at2759"/>
<proteinExistence type="predicted"/>
<sequence>MLSIVLCVAIVQRSAHLSQMDKELNRAWTDAFQRRNRNLISDFELRHHCCGYNSVKERAVPRDCAVNDAYGFSVPCNADLAKNFWRWQKGIQHLLFAQLAMLVGIF</sequence>
<dbReference type="AlphaFoldDB" id="A0A9P6J3D2"/>
<accession>A0A9P6J3D2</accession>
<protein>
    <submittedName>
        <fullName evidence="1">Uncharacterized protein</fullName>
    </submittedName>
</protein>
<dbReference type="EMBL" id="JAAAHY010000642">
    <property type="protein sequence ID" value="KAF9960158.1"/>
    <property type="molecule type" value="Genomic_DNA"/>
</dbReference>
<evidence type="ECO:0000313" key="1">
    <source>
        <dbReference type="EMBL" id="KAF9960158.1"/>
    </source>
</evidence>